<organism evidence="3">
    <name type="scientific">Hyalomma excavatum</name>
    <dbReference type="NCBI Taxonomy" id="257692"/>
    <lineage>
        <taxon>Eukaryota</taxon>
        <taxon>Metazoa</taxon>
        <taxon>Ecdysozoa</taxon>
        <taxon>Arthropoda</taxon>
        <taxon>Chelicerata</taxon>
        <taxon>Arachnida</taxon>
        <taxon>Acari</taxon>
        <taxon>Parasitiformes</taxon>
        <taxon>Ixodida</taxon>
        <taxon>Ixodoidea</taxon>
        <taxon>Ixodidae</taxon>
        <taxon>Hyalomminae</taxon>
        <taxon>Hyalomma</taxon>
    </lineage>
</organism>
<feature type="transmembrane region" description="Helical" evidence="1">
    <location>
        <begin position="159"/>
        <end position="180"/>
    </location>
</feature>
<dbReference type="InterPro" id="IPR001283">
    <property type="entry name" value="CRISP-related"/>
</dbReference>
<feature type="non-terminal residue" evidence="3">
    <location>
        <position position="1"/>
    </location>
</feature>
<dbReference type="CDD" id="cd05380">
    <property type="entry name" value="CAP_euk"/>
    <property type="match status" value="1"/>
</dbReference>
<sequence>DKEPQRKTSKFPEVGQNIAWNYEPKDTRVIDSAGRVRDWFEEYKDFSAGNVDPFRVNPGPVVTHFTQVAWADTRYIGCGYTHYKLRNDNDPRLPYKKLYVCNYAPGGNLIGKSMYKTGAPCSACPAGTVCDAGTGLCFTPGESDGLGGADSGGSSGSQWGVLAFFLLGIFAMTTVGIGLLY</sequence>
<dbReference type="Pfam" id="PF00188">
    <property type="entry name" value="CAP"/>
    <property type="match status" value="1"/>
</dbReference>
<reference evidence="3" key="1">
    <citation type="journal article" date="2017" name="Ticks Tick Borne Dis.">
        <title>An insight into the sialome of Hyalomma excavatum.</title>
        <authorList>
            <person name="Ribeiro J.M."/>
            <person name="Slovak M."/>
            <person name="Francischetti I.M."/>
        </authorList>
    </citation>
    <scope>NUCLEOTIDE SEQUENCE</scope>
    <source>
        <strain evidence="3">Samish</strain>
        <tissue evidence="3">Salivary glands</tissue>
    </source>
</reference>
<dbReference type="SMART" id="SM00198">
    <property type="entry name" value="SCP"/>
    <property type="match status" value="1"/>
</dbReference>
<dbReference type="PANTHER" id="PTHR10334">
    <property type="entry name" value="CYSTEINE-RICH SECRETORY PROTEIN-RELATED"/>
    <property type="match status" value="1"/>
</dbReference>
<protein>
    <submittedName>
        <fullName evidence="3">Putative antigen 5/scp domain protein</fullName>
    </submittedName>
</protein>
<name>A0A131XQU5_9ACAR</name>
<evidence type="ECO:0000313" key="3">
    <source>
        <dbReference type="EMBL" id="JAP68558.1"/>
    </source>
</evidence>
<keyword evidence="1" id="KW-0812">Transmembrane</keyword>
<dbReference type="GO" id="GO:0005576">
    <property type="term" value="C:extracellular region"/>
    <property type="evidence" value="ECO:0007669"/>
    <property type="project" value="InterPro"/>
</dbReference>
<accession>A0A131XQU5</accession>
<evidence type="ECO:0000256" key="1">
    <source>
        <dbReference type="SAM" id="Phobius"/>
    </source>
</evidence>
<dbReference type="PRINTS" id="PR00838">
    <property type="entry name" value="V5ALLERGEN"/>
</dbReference>
<dbReference type="InterPro" id="IPR014044">
    <property type="entry name" value="CAP_dom"/>
</dbReference>
<dbReference type="SUPFAM" id="SSF55797">
    <property type="entry name" value="PR-1-like"/>
    <property type="match status" value="1"/>
</dbReference>
<dbReference type="Gene3D" id="3.40.33.10">
    <property type="entry name" value="CAP"/>
    <property type="match status" value="1"/>
</dbReference>
<dbReference type="InterPro" id="IPR002413">
    <property type="entry name" value="V5_allergen-like"/>
</dbReference>
<proteinExistence type="evidence at transcript level"/>
<dbReference type="AlphaFoldDB" id="A0A131XQU5"/>
<evidence type="ECO:0000259" key="2">
    <source>
        <dbReference type="SMART" id="SM00198"/>
    </source>
</evidence>
<keyword evidence="1" id="KW-1133">Transmembrane helix</keyword>
<keyword evidence="1" id="KW-0472">Membrane</keyword>
<feature type="domain" description="SCP" evidence="2">
    <location>
        <begin position="1"/>
        <end position="111"/>
    </location>
</feature>
<dbReference type="PRINTS" id="PR00837">
    <property type="entry name" value="V5TPXLIKE"/>
</dbReference>
<dbReference type="InterPro" id="IPR035940">
    <property type="entry name" value="CAP_sf"/>
</dbReference>
<feature type="non-terminal residue" evidence="3">
    <location>
        <position position="181"/>
    </location>
</feature>
<dbReference type="InterPro" id="IPR018244">
    <property type="entry name" value="Allrgn_V5/Tpx1_CS"/>
</dbReference>
<dbReference type="EMBL" id="GEFH01000023">
    <property type="protein sequence ID" value="JAP68558.1"/>
    <property type="molecule type" value="mRNA"/>
</dbReference>
<dbReference type="PROSITE" id="PS01010">
    <property type="entry name" value="CRISP_2"/>
    <property type="match status" value="1"/>
</dbReference>